<sequence length="240" mass="27823">MKTLAKAQGDLADALAQYVTIVQQLKKLRPLTETQLLLSKTFTRAKCEFYLNQMSEFRTLKHKLCESVSTESLDFIQRIMDKNAIISTHLYLRQLVYETIHLCHKYKIEEFLPTFLTKIEQLVESDVQSCLHKEKDDIGKHMLLVKEMIKDSLKENKLITISQIHISKSGTKYAQEAMQLRVEAILNQVNNQLCLLSANRSFQTSKASLQKGLEELKKRKDSNDNNEDEKHDFVFVDKVT</sequence>
<organism evidence="1">
    <name type="scientific">Arion vulgaris</name>
    <dbReference type="NCBI Taxonomy" id="1028688"/>
    <lineage>
        <taxon>Eukaryota</taxon>
        <taxon>Metazoa</taxon>
        <taxon>Spiralia</taxon>
        <taxon>Lophotrochozoa</taxon>
        <taxon>Mollusca</taxon>
        <taxon>Gastropoda</taxon>
        <taxon>Heterobranchia</taxon>
        <taxon>Euthyneura</taxon>
        <taxon>Panpulmonata</taxon>
        <taxon>Eupulmonata</taxon>
        <taxon>Stylommatophora</taxon>
        <taxon>Helicina</taxon>
        <taxon>Arionoidea</taxon>
        <taxon>Arionidae</taxon>
        <taxon>Arion</taxon>
    </lineage>
</organism>
<accession>A0A0B6YVB4</accession>
<dbReference type="EMBL" id="HACG01012530">
    <property type="protein sequence ID" value="CEK59395.1"/>
    <property type="molecule type" value="Transcribed_RNA"/>
</dbReference>
<evidence type="ECO:0000313" key="1">
    <source>
        <dbReference type="EMBL" id="CEK59395.1"/>
    </source>
</evidence>
<gene>
    <name evidence="1" type="primary">ORF36195</name>
</gene>
<proteinExistence type="predicted"/>
<name>A0A0B6YVB4_9EUPU</name>
<protein>
    <submittedName>
        <fullName evidence="1">Uncharacterized protein</fullName>
    </submittedName>
</protein>
<dbReference type="AlphaFoldDB" id="A0A0B6YVB4"/>
<reference evidence="1" key="1">
    <citation type="submission" date="2014-12" db="EMBL/GenBank/DDBJ databases">
        <title>Insight into the proteome of Arion vulgaris.</title>
        <authorList>
            <person name="Aradska J."/>
            <person name="Bulat T."/>
            <person name="Smidak R."/>
            <person name="Sarate P."/>
            <person name="Gangsoo J."/>
            <person name="Sialana F."/>
            <person name="Bilban M."/>
            <person name="Lubec G."/>
        </authorList>
    </citation>
    <scope>NUCLEOTIDE SEQUENCE</scope>
    <source>
        <tissue evidence="1">Skin</tissue>
    </source>
</reference>